<keyword evidence="1" id="KW-1133">Transmembrane helix</keyword>
<evidence type="ECO:0000256" key="1">
    <source>
        <dbReference type="SAM" id="Phobius"/>
    </source>
</evidence>
<protein>
    <submittedName>
        <fullName evidence="3">Uncharacterized protein</fullName>
    </submittedName>
</protein>
<keyword evidence="2" id="KW-1185">Reference proteome</keyword>
<accession>A0A0M3IVP4</accession>
<organism evidence="2 3">
    <name type="scientific">Ascaris lumbricoides</name>
    <name type="common">Giant roundworm</name>
    <dbReference type="NCBI Taxonomy" id="6252"/>
    <lineage>
        <taxon>Eukaryota</taxon>
        <taxon>Metazoa</taxon>
        <taxon>Ecdysozoa</taxon>
        <taxon>Nematoda</taxon>
        <taxon>Chromadorea</taxon>
        <taxon>Rhabditida</taxon>
        <taxon>Spirurina</taxon>
        <taxon>Ascaridomorpha</taxon>
        <taxon>Ascaridoidea</taxon>
        <taxon>Ascarididae</taxon>
        <taxon>Ascaris</taxon>
    </lineage>
</organism>
<reference evidence="3" key="1">
    <citation type="submission" date="2017-02" db="UniProtKB">
        <authorList>
            <consortium name="WormBaseParasite"/>
        </authorList>
    </citation>
    <scope>IDENTIFICATION</scope>
</reference>
<evidence type="ECO:0000313" key="3">
    <source>
        <dbReference type="WBParaSite" id="ALUE_0002282201-mRNA-1"/>
    </source>
</evidence>
<feature type="transmembrane region" description="Helical" evidence="1">
    <location>
        <begin position="12"/>
        <end position="31"/>
    </location>
</feature>
<evidence type="ECO:0000313" key="2">
    <source>
        <dbReference type="Proteomes" id="UP000036681"/>
    </source>
</evidence>
<name>A0A0M3IVP4_ASCLU</name>
<dbReference type="Proteomes" id="UP000036681">
    <property type="component" value="Unplaced"/>
</dbReference>
<keyword evidence="1" id="KW-0812">Transmembrane</keyword>
<keyword evidence="1" id="KW-0472">Membrane</keyword>
<dbReference type="WBParaSite" id="ALUE_0002282201-mRNA-1">
    <property type="protein sequence ID" value="ALUE_0002282201-mRNA-1"/>
    <property type="gene ID" value="ALUE_0002282201"/>
</dbReference>
<proteinExistence type="predicted"/>
<dbReference type="AlphaFoldDB" id="A0A0M3IVP4"/>
<sequence>MGGKSGEIQQKDCAVVCLCSWIGLFHVLLLATC</sequence>